<comment type="cofactor">
    <cofactor evidence="5">
        <name>Mg(2+)</name>
        <dbReference type="ChEBI" id="CHEBI:18420"/>
    </cofactor>
    <text evidence="5">Binds 1 Mg(2+) ion per subunit.</text>
</comment>
<feature type="binding site" evidence="5">
    <location>
        <position position="125"/>
    </location>
    <ligand>
        <name>Mg(2+)</name>
        <dbReference type="ChEBI" id="CHEBI:18420"/>
    </ligand>
</feature>
<evidence type="ECO:0000313" key="8">
    <source>
        <dbReference type="EMBL" id="KMT63978.1"/>
    </source>
</evidence>
<dbReference type="AlphaFoldDB" id="A0A0J8GTD8"/>
<sequence>MDKIKFLDIINSTPLVSIDLIIEDQNERYLLGQRANKPAQGFWFVPGGRIRKNETLQLAFERIVTTELGASCIESLNFDDAKLLGAYDHIYSDNFANEADVNTHYVALGYKLSVTEAIHFDKDNQHSELSWWSKSELMASELVHQNTKNYF</sequence>
<dbReference type="GO" id="GO:0046872">
    <property type="term" value="F:metal ion binding"/>
    <property type="evidence" value="ECO:0007669"/>
    <property type="project" value="UniProtKB-KW"/>
</dbReference>
<evidence type="ECO:0000313" key="9">
    <source>
        <dbReference type="Proteomes" id="UP000037600"/>
    </source>
</evidence>
<dbReference type="SUPFAM" id="SSF55811">
    <property type="entry name" value="Nudix"/>
    <property type="match status" value="1"/>
</dbReference>
<dbReference type="InterPro" id="IPR033715">
    <property type="entry name" value="GDPMH"/>
</dbReference>
<keyword evidence="3 5" id="KW-0460">Magnesium</keyword>
<comment type="caution">
    <text evidence="8">The sequence shown here is derived from an EMBL/GenBank/DDBJ whole genome shotgun (WGS) entry which is preliminary data.</text>
</comment>
<feature type="binding site" evidence="5">
    <location>
        <position position="67"/>
    </location>
    <ligand>
        <name>Mg(2+)</name>
        <dbReference type="ChEBI" id="CHEBI:18420"/>
    </ligand>
</feature>
<evidence type="ECO:0000256" key="1">
    <source>
        <dbReference type="ARBA" id="ARBA00022723"/>
    </source>
</evidence>
<protein>
    <recommendedName>
        <fullName evidence="7">Nudix hydrolase domain-containing protein</fullName>
    </recommendedName>
</protein>
<dbReference type="CDD" id="cd03430">
    <property type="entry name" value="NUDIX_GDPMH_NudD"/>
    <property type="match status" value="1"/>
</dbReference>
<evidence type="ECO:0000256" key="5">
    <source>
        <dbReference type="PIRSR" id="PIRSR037599-3"/>
    </source>
</evidence>
<feature type="binding site" evidence="5">
    <location>
        <position position="47"/>
    </location>
    <ligand>
        <name>Mg(2+)</name>
        <dbReference type="ChEBI" id="CHEBI:18420"/>
    </ligand>
</feature>
<evidence type="ECO:0000256" key="6">
    <source>
        <dbReference type="PIRSR" id="PIRSR037599-4"/>
    </source>
</evidence>
<dbReference type="EMBL" id="LAZL01000035">
    <property type="protein sequence ID" value="KMT63978.1"/>
    <property type="molecule type" value="Genomic_DNA"/>
</dbReference>
<evidence type="ECO:0000259" key="7">
    <source>
        <dbReference type="PROSITE" id="PS51462"/>
    </source>
</evidence>
<dbReference type="InterPro" id="IPR015797">
    <property type="entry name" value="NUDIX_hydrolase-like_dom_sf"/>
</dbReference>
<dbReference type="PANTHER" id="PTHR43046">
    <property type="entry name" value="GDP-MANNOSE MANNOSYL HYDROLASE"/>
    <property type="match status" value="1"/>
</dbReference>
<feature type="short sequence motif" description="Nudix box" evidence="6">
    <location>
        <begin position="48"/>
        <end position="69"/>
    </location>
</feature>
<evidence type="ECO:0000256" key="2">
    <source>
        <dbReference type="ARBA" id="ARBA00022801"/>
    </source>
</evidence>
<keyword evidence="9" id="KW-1185">Reference proteome</keyword>
<keyword evidence="1 5" id="KW-0479">Metal-binding</keyword>
<feature type="site" description="Critical for catalysis" evidence="4">
    <location>
        <position position="126"/>
    </location>
</feature>
<dbReference type="Gene3D" id="3.90.79.10">
    <property type="entry name" value="Nucleoside Triphosphate Pyrophosphohydrolase"/>
    <property type="match status" value="1"/>
</dbReference>
<evidence type="ECO:0000256" key="4">
    <source>
        <dbReference type="PIRSR" id="PIRSR037599-1"/>
    </source>
</evidence>
<dbReference type="PATRIC" id="fig|1513271.3.peg.3469"/>
<dbReference type="Pfam" id="PF00293">
    <property type="entry name" value="NUDIX"/>
    <property type="match status" value="1"/>
</dbReference>
<feature type="domain" description="Nudix hydrolase" evidence="7">
    <location>
        <begin position="11"/>
        <end position="151"/>
    </location>
</feature>
<dbReference type="InterPro" id="IPR000086">
    <property type="entry name" value="NUDIX_hydrolase_dom"/>
</dbReference>
<accession>A0A0J8GTD8</accession>
<dbReference type="GO" id="GO:0008727">
    <property type="term" value="F:GDP-mannose mannosyl hydrolase activity"/>
    <property type="evidence" value="ECO:0007669"/>
    <property type="project" value="InterPro"/>
</dbReference>
<reference evidence="8 9" key="1">
    <citation type="submission" date="2015-04" db="EMBL/GenBank/DDBJ databases">
        <title>Draft Genome Sequence of the Novel Agar-Digesting Marine Bacterium Q1.</title>
        <authorList>
            <person name="Li Y."/>
            <person name="Li D."/>
            <person name="Chen G."/>
            <person name="Du Z."/>
        </authorList>
    </citation>
    <scope>NUCLEOTIDE SEQUENCE [LARGE SCALE GENOMIC DNA]</scope>
    <source>
        <strain evidence="8 9">Q1</strain>
    </source>
</reference>
<name>A0A0J8GTD8_9ALTE</name>
<dbReference type="RefSeq" id="WP_048695171.1">
    <property type="nucleotide sequence ID" value="NZ_KQ130506.1"/>
</dbReference>
<dbReference type="NCBIfam" id="NF011963">
    <property type="entry name" value="PRK15434.1"/>
    <property type="match status" value="1"/>
</dbReference>
<dbReference type="PANTHER" id="PTHR43046:SF12">
    <property type="entry name" value="GDP-MANNOSE MANNOSYL HYDROLASE"/>
    <property type="match status" value="1"/>
</dbReference>
<evidence type="ECO:0000256" key="3">
    <source>
        <dbReference type="ARBA" id="ARBA00022842"/>
    </source>
</evidence>
<dbReference type="PIRSF" id="PIRSF037599">
    <property type="entry name" value="GDPMH"/>
    <property type="match status" value="1"/>
</dbReference>
<organism evidence="8 9">
    <name type="scientific">Catenovulum maritimum</name>
    <dbReference type="NCBI Taxonomy" id="1513271"/>
    <lineage>
        <taxon>Bacteria</taxon>
        <taxon>Pseudomonadati</taxon>
        <taxon>Pseudomonadota</taxon>
        <taxon>Gammaproteobacteria</taxon>
        <taxon>Alteromonadales</taxon>
        <taxon>Alteromonadaceae</taxon>
        <taxon>Catenovulum</taxon>
    </lineage>
</organism>
<dbReference type="Proteomes" id="UP000037600">
    <property type="component" value="Unassembled WGS sequence"/>
</dbReference>
<dbReference type="PROSITE" id="PS51462">
    <property type="entry name" value="NUDIX"/>
    <property type="match status" value="1"/>
</dbReference>
<proteinExistence type="predicted"/>
<dbReference type="STRING" id="1513271.XM47_16870"/>
<dbReference type="OrthoDB" id="542521at2"/>
<gene>
    <name evidence="8" type="ORF">XM47_16870</name>
</gene>
<keyword evidence="2" id="KW-0378">Hydrolase</keyword>